<keyword evidence="8" id="KW-1185">Reference proteome</keyword>
<feature type="compositionally biased region" description="Basic and acidic residues" evidence="5">
    <location>
        <begin position="157"/>
        <end position="186"/>
    </location>
</feature>
<evidence type="ECO:0000256" key="5">
    <source>
        <dbReference type="SAM" id="MobiDB-lite"/>
    </source>
</evidence>
<feature type="compositionally biased region" description="Low complexity" evidence="5">
    <location>
        <begin position="192"/>
        <end position="214"/>
    </location>
</feature>
<reference evidence="7 8" key="1">
    <citation type="journal article" date="2018" name="Front. Microbiol.">
        <title>Genome-Wide Analysis of Corynespora cassiicola Leaf Fall Disease Putative Effectors.</title>
        <authorList>
            <person name="Lopez D."/>
            <person name="Ribeiro S."/>
            <person name="Label P."/>
            <person name="Fumanal B."/>
            <person name="Venisse J.S."/>
            <person name="Kohler A."/>
            <person name="de Oliveira R.R."/>
            <person name="Labutti K."/>
            <person name="Lipzen A."/>
            <person name="Lail K."/>
            <person name="Bauer D."/>
            <person name="Ohm R.A."/>
            <person name="Barry K.W."/>
            <person name="Spatafora J."/>
            <person name="Grigoriev I.V."/>
            <person name="Martin F.M."/>
            <person name="Pujade-Renaud V."/>
        </authorList>
    </citation>
    <scope>NUCLEOTIDE SEQUENCE [LARGE SCALE GENOMIC DNA]</scope>
    <source>
        <strain evidence="7 8">Philippines</strain>
    </source>
</reference>
<comment type="similarity">
    <text evidence="1 4">Belongs to the eukaryotic ribosomal protein eS12 family.</text>
</comment>
<evidence type="ECO:0000259" key="6">
    <source>
        <dbReference type="Pfam" id="PF01248"/>
    </source>
</evidence>
<dbReference type="PROSITE" id="PS01189">
    <property type="entry name" value="RIBOSOMAL_S12E"/>
    <property type="match status" value="1"/>
</dbReference>
<sequence>MAALASPRQPPPSVQQLTPPSSSHGGRGSWDFAVPLTSAKPLYVDQEPFMSEDVPSAQPYAPRQPLASQPNGHPNGYSKPSRTNTLESQPQYYDDDQGRHVANLHKKPSGDVSAIGSDPNSVLEHYNSTNGVNGTAGPKSASQPSSLKGKKKHKGPKWTDAERDENNWIHRDKLKEIESRELEEFGFKVGRASRSNSRSHSASRASRNRTNSGSTDRAHNGELDPRRLVSPAPAEEVLEVDEEQDHQNWDLRTSEEIAAERERIAQRNIPVARPGTSRIPIAKISPVPVPHTVVDRDAPLPRSRTNSASWSGDLASMGARVRSGSVSSQVMLDDPEFAVQDDQRSPQQTSFSNRTSPTFNTSPQKAKTPGKSNPTSGARKASQPKLQPKQRNASSTSPIKRPGTGGGSLSRPGTSHRPEGEAPWIASMYKPDPRLPPDQQIIPTHAKRMRQEQWENEGKTGSLYDKDFRLLNTDQFKDKRASQISPIDIEKAQEDGTWPLPSPTKGERSDMVAKSPTNEQGAYKLTPTIPQSPRVPSPRPREPSPKPAKTTRLPEPPAEQEKEKGCCGCTSDGEDNQSTVSAAAEVEVSADASAGKGMSVLEALKGVLKLALIHDGLARGLREASKALDRRQAHMCVLNEACEEEAYKKLVVALCSEHKIPLIKVPDGKQLGEWAGLCQIDREGNPRKVVNCSCVVVKDWGEDSQERSILLNYFQTEQ</sequence>
<evidence type="ECO:0000256" key="1">
    <source>
        <dbReference type="ARBA" id="ARBA00005824"/>
    </source>
</evidence>
<protein>
    <recommendedName>
        <fullName evidence="4">40S ribosomal protein S12</fullName>
    </recommendedName>
</protein>
<dbReference type="InterPro" id="IPR047860">
    <property type="entry name" value="Ribosomal_eS12_CS"/>
</dbReference>
<dbReference type="GO" id="GO:0022626">
    <property type="term" value="C:cytosolic ribosome"/>
    <property type="evidence" value="ECO:0007669"/>
    <property type="project" value="UniProtKB-ARBA"/>
</dbReference>
<dbReference type="AlphaFoldDB" id="A0A2T2NRF0"/>
<dbReference type="Gene3D" id="3.30.1330.30">
    <property type="match status" value="1"/>
</dbReference>
<feature type="compositionally biased region" description="Polar residues" evidence="5">
    <location>
        <begin position="14"/>
        <end position="24"/>
    </location>
</feature>
<keyword evidence="3 4" id="KW-0687">Ribonucleoprotein</keyword>
<evidence type="ECO:0000313" key="7">
    <source>
        <dbReference type="EMBL" id="PSN68011.1"/>
    </source>
</evidence>
<dbReference type="FunFam" id="3.30.1330.30:FF:000005">
    <property type="entry name" value="40S ribosomal protein S12"/>
    <property type="match status" value="1"/>
</dbReference>
<dbReference type="GO" id="GO:0003735">
    <property type="term" value="F:structural constituent of ribosome"/>
    <property type="evidence" value="ECO:0007669"/>
    <property type="project" value="InterPro"/>
</dbReference>
<dbReference type="GO" id="GO:0015935">
    <property type="term" value="C:small ribosomal subunit"/>
    <property type="evidence" value="ECO:0007669"/>
    <property type="project" value="UniProtKB-ARBA"/>
</dbReference>
<dbReference type="InterPro" id="IPR000530">
    <property type="entry name" value="Ribosomal_eS12"/>
</dbReference>
<keyword evidence="2 4" id="KW-0689">Ribosomal protein</keyword>
<feature type="compositionally biased region" description="Basic and acidic residues" evidence="5">
    <location>
        <begin position="449"/>
        <end position="481"/>
    </location>
</feature>
<feature type="compositionally biased region" description="Polar residues" evidence="5">
    <location>
        <begin position="66"/>
        <end position="91"/>
    </location>
</feature>
<organism evidence="7 8">
    <name type="scientific">Corynespora cassiicola Philippines</name>
    <dbReference type="NCBI Taxonomy" id="1448308"/>
    <lineage>
        <taxon>Eukaryota</taxon>
        <taxon>Fungi</taxon>
        <taxon>Dikarya</taxon>
        <taxon>Ascomycota</taxon>
        <taxon>Pezizomycotina</taxon>
        <taxon>Dothideomycetes</taxon>
        <taxon>Pleosporomycetidae</taxon>
        <taxon>Pleosporales</taxon>
        <taxon>Corynesporascaceae</taxon>
        <taxon>Corynespora</taxon>
    </lineage>
</organism>
<name>A0A2T2NRF0_CORCC</name>
<feature type="region of interest" description="Disordered" evidence="5">
    <location>
        <begin position="1"/>
        <end position="33"/>
    </location>
</feature>
<feature type="compositionally biased region" description="Basic and acidic residues" evidence="5">
    <location>
        <begin position="216"/>
        <end position="227"/>
    </location>
</feature>
<evidence type="ECO:0000256" key="3">
    <source>
        <dbReference type="ARBA" id="ARBA00023274"/>
    </source>
</evidence>
<dbReference type="PRINTS" id="PR00972">
    <property type="entry name" value="RIBSOMALS12E"/>
</dbReference>
<accession>A0A2T2NRF0</accession>
<feature type="region of interest" description="Disordered" evidence="5">
    <location>
        <begin position="289"/>
        <end position="566"/>
    </location>
</feature>
<dbReference type="STRING" id="1448308.A0A2T2NRF0"/>
<gene>
    <name evidence="7" type="ORF">BS50DRAFT_491676</name>
</gene>
<dbReference type="PANTHER" id="PTHR11843">
    <property type="entry name" value="40S RIBOSOMAL PROTEIN S12"/>
    <property type="match status" value="1"/>
</dbReference>
<dbReference type="SUPFAM" id="SSF55315">
    <property type="entry name" value="L30e-like"/>
    <property type="match status" value="1"/>
</dbReference>
<feature type="compositionally biased region" description="Polar residues" evidence="5">
    <location>
        <begin position="389"/>
        <end position="398"/>
    </location>
</feature>
<dbReference type="OrthoDB" id="10249311at2759"/>
<feature type="region of interest" description="Disordered" evidence="5">
    <location>
        <begin position="47"/>
        <end position="250"/>
    </location>
</feature>
<feature type="compositionally biased region" description="Polar residues" evidence="5">
    <location>
        <begin position="345"/>
        <end position="376"/>
    </location>
</feature>
<evidence type="ECO:0000256" key="4">
    <source>
        <dbReference type="RuleBase" id="RU000670"/>
    </source>
</evidence>
<dbReference type="EMBL" id="KZ678134">
    <property type="protein sequence ID" value="PSN68011.1"/>
    <property type="molecule type" value="Genomic_DNA"/>
</dbReference>
<dbReference type="Proteomes" id="UP000240883">
    <property type="component" value="Unassembled WGS sequence"/>
</dbReference>
<dbReference type="Pfam" id="PF01248">
    <property type="entry name" value="Ribosomal_L7Ae"/>
    <property type="match status" value="1"/>
</dbReference>
<evidence type="ECO:0000313" key="8">
    <source>
        <dbReference type="Proteomes" id="UP000240883"/>
    </source>
</evidence>
<dbReference type="GO" id="GO:0006412">
    <property type="term" value="P:translation"/>
    <property type="evidence" value="ECO:0007669"/>
    <property type="project" value="InterPro"/>
</dbReference>
<evidence type="ECO:0000256" key="2">
    <source>
        <dbReference type="ARBA" id="ARBA00022980"/>
    </source>
</evidence>
<dbReference type="InterPro" id="IPR004038">
    <property type="entry name" value="Ribosomal_eL8/eL30/eS12/Gad45"/>
</dbReference>
<dbReference type="InterPro" id="IPR029064">
    <property type="entry name" value="Ribosomal_eL30-like_sf"/>
</dbReference>
<feature type="domain" description="Ribosomal protein eL8/eL30/eS12/Gadd45" evidence="6">
    <location>
        <begin position="603"/>
        <end position="696"/>
    </location>
</feature>
<proteinExistence type="inferred from homology"/>